<organism evidence="2 3">
    <name type="scientific">Thelohanellus kitauei</name>
    <name type="common">Myxosporean</name>
    <dbReference type="NCBI Taxonomy" id="669202"/>
    <lineage>
        <taxon>Eukaryota</taxon>
        <taxon>Metazoa</taxon>
        <taxon>Cnidaria</taxon>
        <taxon>Myxozoa</taxon>
        <taxon>Myxosporea</taxon>
        <taxon>Bivalvulida</taxon>
        <taxon>Platysporina</taxon>
        <taxon>Myxobolidae</taxon>
        <taxon>Thelohanellus</taxon>
    </lineage>
</organism>
<reference evidence="2 3" key="1">
    <citation type="journal article" date="2014" name="Genome Biol. Evol.">
        <title>The genome of the myxosporean Thelohanellus kitauei shows adaptations to nutrient acquisition within its fish host.</title>
        <authorList>
            <person name="Yang Y."/>
            <person name="Xiong J."/>
            <person name="Zhou Z."/>
            <person name="Huo F."/>
            <person name="Miao W."/>
            <person name="Ran C."/>
            <person name="Liu Y."/>
            <person name="Zhang J."/>
            <person name="Feng J."/>
            <person name="Wang M."/>
            <person name="Wang M."/>
            <person name="Wang L."/>
            <person name="Yao B."/>
        </authorList>
    </citation>
    <scope>NUCLEOTIDE SEQUENCE [LARGE SCALE GENOMIC DNA]</scope>
    <source>
        <strain evidence="2">Wuqing</strain>
    </source>
</reference>
<dbReference type="Proteomes" id="UP000031668">
    <property type="component" value="Unassembled WGS sequence"/>
</dbReference>
<keyword evidence="3" id="KW-1185">Reference proteome</keyword>
<protein>
    <recommendedName>
        <fullName evidence="1">ISXO2-like transposase domain-containing protein</fullName>
    </recommendedName>
</protein>
<proteinExistence type="predicted"/>
<dbReference type="AlphaFoldDB" id="A0A0C2N2D9"/>
<dbReference type="Pfam" id="PF12762">
    <property type="entry name" value="DDE_Tnp_IS1595"/>
    <property type="match status" value="1"/>
</dbReference>
<name>A0A0C2N2D9_THEKT</name>
<evidence type="ECO:0000259" key="1">
    <source>
        <dbReference type="SMART" id="SM01126"/>
    </source>
</evidence>
<dbReference type="SMART" id="SM01126">
    <property type="entry name" value="DDE_Tnp_IS1595"/>
    <property type="match status" value="1"/>
</dbReference>
<evidence type="ECO:0000313" key="3">
    <source>
        <dbReference type="Proteomes" id="UP000031668"/>
    </source>
</evidence>
<gene>
    <name evidence="2" type="ORF">RF11_14858</name>
</gene>
<sequence length="151" mass="17163">MQIGGQDVVVEIDECKLGKYKHHTGHEVNSAWVLGGVEKTIERRLFLIEVPDRTANILLSIISTHVLEGSTIITDCFKSYSNLNTLYNHLKVNHREKFRDPQSGACTNTIEGTWNVLKYMISPRNRTNSLDENGEITEAILDDFLAEFQWG</sequence>
<dbReference type="OrthoDB" id="10067637at2759"/>
<dbReference type="InterPro" id="IPR024445">
    <property type="entry name" value="Tnp_ISXO2-like"/>
</dbReference>
<feature type="domain" description="ISXO2-like transposase" evidence="1">
    <location>
        <begin position="2"/>
        <end position="128"/>
    </location>
</feature>
<dbReference type="PANTHER" id="PTHR47163">
    <property type="entry name" value="DDE_TNP_IS1595 DOMAIN-CONTAINING PROTEIN"/>
    <property type="match status" value="1"/>
</dbReference>
<comment type="caution">
    <text evidence="2">The sequence shown here is derived from an EMBL/GenBank/DDBJ whole genome shotgun (WGS) entry which is preliminary data.</text>
</comment>
<dbReference type="OMA" id="HEVNSAW"/>
<dbReference type="PANTHER" id="PTHR47163:SF2">
    <property type="entry name" value="SI:DKEY-17M8.2"/>
    <property type="match status" value="1"/>
</dbReference>
<accession>A0A0C2N2D9</accession>
<evidence type="ECO:0000313" key="2">
    <source>
        <dbReference type="EMBL" id="KII70540.1"/>
    </source>
</evidence>
<dbReference type="InterPro" id="IPR053164">
    <property type="entry name" value="IS1016-like_transposase"/>
</dbReference>
<dbReference type="EMBL" id="JWZT01002036">
    <property type="protein sequence ID" value="KII70540.1"/>
    <property type="molecule type" value="Genomic_DNA"/>
</dbReference>